<dbReference type="InterPro" id="IPR000644">
    <property type="entry name" value="CBS_dom"/>
</dbReference>
<protein>
    <recommendedName>
        <fullName evidence="7">SIS domain-containing protein</fullName>
    </recommendedName>
</protein>
<proteinExistence type="inferred from homology"/>
<dbReference type="PIRSF" id="PIRSF004692">
    <property type="entry name" value="KdsD_KpsF"/>
    <property type="match status" value="1"/>
</dbReference>
<gene>
    <name evidence="6" type="ORF">METZ01_LOCUS29369</name>
</gene>
<name>A0A381QB10_9ZZZZ</name>
<evidence type="ECO:0000259" key="5">
    <source>
        <dbReference type="PROSITE" id="PS51464"/>
    </source>
</evidence>
<evidence type="ECO:0000256" key="2">
    <source>
        <dbReference type="ARBA" id="ARBA00022737"/>
    </source>
</evidence>
<comment type="similarity">
    <text evidence="1">Belongs to the SIS family. GutQ/KpsF subfamily.</text>
</comment>
<dbReference type="PANTHER" id="PTHR42745">
    <property type="match status" value="1"/>
</dbReference>
<dbReference type="GO" id="GO:0097367">
    <property type="term" value="F:carbohydrate derivative binding"/>
    <property type="evidence" value="ECO:0007669"/>
    <property type="project" value="InterPro"/>
</dbReference>
<dbReference type="Pfam" id="PF01380">
    <property type="entry name" value="SIS"/>
    <property type="match status" value="1"/>
</dbReference>
<reference evidence="6" key="1">
    <citation type="submission" date="2018-05" db="EMBL/GenBank/DDBJ databases">
        <authorList>
            <person name="Lanie J.A."/>
            <person name="Ng W.-L."/>
            <person name="Kazmierczak K.M."/>
            <person name="Andrzejewski T.M."/>
            <person name="Davidsen T.M."/>
            <person name="Wayne K.J."/>
            <person name="Tettelin H."/>
            <person name="Glass J.I."/>
            <person name="Rusch D."/>
            <person name="Podicherti R."/>
            <person name="Tsui H.-C.T."/>
            <person name="Winkler M.E."/>
        </authorList>
    </citation>
    <scope>NUCLEOTIDE SEQUENCE</scope>
</reference>
<dbReference type="InterPro" id="IPR046342">
    <property type="entry name" value="CBS_dom_sf"/>
</dbReference>
<keyword evidence="3" id="KW-0129">CBS domain</keyword>
<dbReference type="Gene3D" id="3.40.50.10490">
    <property type="entry name" value="Glucose-6-phosphate isomerase like protein, domain 1"/>
    <property type="match status" value="1"/>
</dbReference>
<dbReference type="EMBL" id="UINC01001281">
    <property type="protein sequence ID" value="SUZ76515.1"/>
    <property type="molecule type" value="Genomic_DNA"/>
</dbReference>
<accession>A0A381QB10</accession>
<feature type="domain" description="SIS" evidence="5">
    <location>
        <begin position="35"/>
        <end position="178"/>
    </location>
</feature>
<organism evidence="6">
    <name type="scientific">marine metagenome</name>
    <dbReference type="NCBI Taxonomy" id="408172"/>
    <lineage>
        <taxon>unclassified sequences</taxon>
        <taxon>metagenomes</taxon>
        <taxon>ecological metagenomes</taxon>
    </lineage>
</organism>
<dbReference type="Gene3D" id="3.10.580.10">
    <property type="entry name" value="CBS-domain"/>
    <property type="match status" value="1"/>
</dbReference>
<dbReference type="NCBIfam" id="TIGR00393">
    <property type="entry name" value="kpsF"/>
    <property type="match status" value="1"/>
</dbReference>
<dbReference type="FunFam" id="3.40.50.10490:FF:000011">
    <property type="entry name" value="Arabinose 5-phosphate isomerase"/>
    <property type="match status" value="1"/>
</dbReference>
<evidence type="ECO:0000313" key="6">
    <source>
        <dbReference type="EMBL" id="SUZ76515.1"/>
    </source>
</evidence>
<sequence length="322" mass="34548">MKKPNHIKSALRTLDIESRALTKLAANLDNNFSKLCDSILSIKGKIITMGVGKSGHIAQKISATLSSTGSPSYFIHATEALHGDIGVISKNDCVLIFSHSGESKEIIDAIKPLKNIGCKIFSFTGPTESTIAKSTDINISTEVDKEACPLDLAPTSSTTAALALGDALAIALLESRDFSPDDFAKSHPGGKLGKQLTLKVMDIMSKGKEFPVVSPNTPLSEALVEISNKGLGIVAVVEKKKLKGVFTDGDLRRTIESKKDIHKTKISLVMSKKVKTIEQSCLASEAIEIMEKNNIYVLIVLDSNKIPVGVLRMHDLLQSGLV</sequence>
<feature type="domain" description="CBS" evidence="4">
    <location>
        <begin position="270"/>
        <end position="322"/>
    </location>
</feature>
<dbReference type="AlphaFoldDB" id="A0A381QB10"/>
<feature type="domain" description="CBS" evidence="4">
    <location>
        <begin position="204"/>
        <end position="261"/>
    </location>
</feature>
<dbReference type="CDD" id="cd04604">
    <property type="entry name" value="CBS_pair_SIS_assoc"/>
    <property type="match status" value="1"/>
</dbReference>
<dbReference type="GO" id="GO:0005975">
    <property type="term" value="P:carbohydrate metabolic process"/>
    <property type="evidence" value="ECO:0007669"/>
    <property type="project" value="InterPro"/>
</dbReference>
<dbReference type="GO" id="GO:1901135">
    <property type="term" value="P:carbohydrate derivative metabolic process"/>
    <property type="evidence" value="ECO:0007669"/>
    <property type="project" value="InterPro"/>
</dbReference>
<dbReference type="InterPro" id="IPR050986">
    <property type="entry name" value="GutQ/KpsF_isomerases"/>
</dbReference>
<dbReference type="PROSITE" id="PS51371">
    <property type="entry name" value="CBS"/>
    <property type="match status" value="2"/>
</dbReference>
<dbReference type="SMART" id="SM00116">
    <property type="entry name" value="CBS"/>
    <property type="match status" value="2"/>
</dbReference>
<dbReference type="InterPro" id="IPR046348">
    <property type="entry name" value="SIS_dom_sf"/>
</dbReference>
<dbReference type="InterPro" id="IPR035474">
    <property type="entry name" value="SIS_Kpsf"/>
</dbReference>
<dbReference type="CDD" id="cd05014">
    <property type="entry name" value="SIS_Kpsf"/>
    <property type="match status" value="1"/>
</dbReference>
<evidence type="ECO:0008006" key="7">
    <source>
        <dbReference type="Google" id="ProtNLM"/>
    </source>
</evidence>
<evidence type="ECO:0000259" key="4">
    <source>
        <dbReference type="PROSITE" id="PS51371"/>
    </source>
</evidence>
<evidence type="ECO:0000256" key="3">
    <source>
        <dbReference type="ARBA" id="ARBA00023122"/>
    </source>
</evidence>
<dbReference type="InterPro" id="IPR004800">
    <property type="entry name" value="KdsD/KpsF-type"/>
</dbReference>
<keyword evidence="2" id="KW-0677">Repeat</keyword>
<dbReference type="PANTHER" id="PTHR42745:SF1">
    <property type="entry name" value="ARABINOSE 5-PHOSPHATE ISOMERASE KDSD"/>
    <property type="match status" value="1"/>
</dbReference>
<dbReference type="InterPro" id="IPR001347">
    <property type="entry name" value="SIS_dom"/>
</dbReference>
<dbReference type="Pfam" id="PF00571">
    <property type="entry name" value="CBS"/>
    <property type="match status" value="2"/>
</dbReference>
<dbReference type="SUPFAM" id="SSF53697">
    <property type="entry name" value="SIS domain"/>
    <property type="match status" value="1"/>
</dbReference>
<dbReference type="GO" id="GO:0016853">
    <property type="term" value="F:isomerase activity"/>
    <property type="evidence" value="ECO:0007669"/>
    <property type="project" value="InterPro"/>
</dbReference>
<dbReference type="PROSITE" id="PS51464">
    <property type="entry name" value="SIS"/>
    <property type="match status" value="1"/>
</dbReference>
<evidence type="ECO:0000256" key="1">
    <source>
        <dbReference type="ARBA" id="ARBA00008165"/>
    </source>
</evidence>